<geneLocation type="plasmid" evidence="1">
    <name>pUR_RT594</name>
</geneLocation>
<evidence type="ECO:0000313" key="4">
    <source>
        <dbReference type="EMBL" id="ARO45238.1"/>
    </source>
</evidence>
<name>A0A2P0QFF2_PSESF</name>
<dbReference type="EMBL" id="KX009060">
    <property type="protein sequence ID" value="ARO44910.1"/>
    <property type="molecule type" value="Genomic_DNA"/>
</dbReference>
<sequence>MSEREFKTVRSLTYTQIQNPIYRPLLLRYAGELAPPCVAEALMKLLKRI</sequence>
<organism evidence="3">
    <name type="scientific">Pseudomonas syringae pv. actinidiae</name>
    <dbReference type="NCBI Taxonomy" id="103796"/>
    <lineage>
        <taxon>Bacteria</taxon>
        <taxon>Pseudomonadati</taxon>
        <taxon>Pseudomonadota</taxon>
        <taxon>Gammaproteobacteria</taxon>
        <taxon>Pseudomonadales</taxon>
        <taxon>Pseudomonadaceae</taxon>
        <taxon>Pseudomonas</taxon>
        <taxon>Pseudomonas syringae</taxon>
    </lineage>
</organism>
<geneLocation type="plasmid" evidence="4">
    <name>pPU_RT811</name>
</geneLocation>
<evidence type="ECO:0000313" key="1">
    <source>
        <dbReference type="EMBL" id="ARO44910.1"/>
    </source>
</evidence>
<geneLocation type="plasmid" evidence="3">
    <name>pUR_B4A</name>
</geneLocation>
<dbReference type="EMBL" id="KX009061">
    <property type="protein sequence ID" value="ARO45011.1"/>
    <property type="molecule type" value="Genomic_DNA"/>
</dbReference>
<accession>A0A2P0QFF2</accession>
<dbReference type="EMBL" id="KX009062">
    <property type="protein sequence ID" value="ARO45105.1"/>
    <property type="molecule type" value="Genomic_DNA"/>
</dbReference>
<reference evidence="3" key="1">
    <citation type="submission" date="2016-03" db="EMBL/GenBank/DDBJ databases">
        <title>The evolution of Pseudomonas syringae pv. actinidiae in New Zealand.</title>
        <authorList>
            <person name="Taiaroa G."/>
            <person name="Poulter R.T.M."/>
            <person name="Lamont I."/>
            <person name="Stockwell P."/>
            <person name="Butler M.I."/>
        </authorList>
    </citation>
    <scope>NUCLEOTIDE SEQUENCE</scope>
    <source>
        <strain evidence="3">B4A</strain>
        <strain evidence="1">RT594</strain>
        <strain evidence="2">RT652</strain>
        <strain evidence="4">RT811</strain>
        <plasmid evidence="4">pPU_RT811</plasmid>
        <plasmid evidence="3">pUR_B4A</plasmid>
        <plasmid evidence="1">pUR_RT594</plasmid>
        <plasmid evidence="2">pUR_RT652</plasmid>
    </source>
</reference>
<dbReference type="EMBL" id="KX009063">
    <property type="protein sequence ID" value="ARO45238.1"/>
    <property type="molecule type" value="Genomic_DNA"/>
</dbReference>
<evidence type="ECO:0000313" key="3">
    <source>
        <dbReference type="EMBL" id="ARO45105.1"/>
    </source>
</evidence>
<evidence type="ECO:0000313" key="2">
    <source>
        <dbReference type="EMBL" id="ARO45011.1"/>
    </source>
</evidence>
<keyword evidence="3" id="KW-0614">Plasmid</keyword>
<proteinExistence type="predicted"/>
<dbReference type="AlphaFoldDB" id="A0A2P0QFF2"/>
<protein>
    <submittedName>
        <fullName evidence="3">Uncharacterized protein</fullName>
    </submittedName>
</protein>
<geneLocation type="plasmid" evidence="2">
    <name>pUR_RT652</name>
</geneLocation>